<organism evidence="1 2">
    <name type="scientific">Cyclospora cayetanensis</name>
    <dbReference type="NCBI Taxonomy" id="88456"/>
    <lineage>
        <taxon>Eukaryota</taxon>
        <taxon>Sar</taxon>
        <taxon>Alveolata</taxon>
        <taxon>Apicomplexa</taxon>
        <taxon>Conoidasida</taxon>
        <taxon>Coccidia</taxon>
        <taxon>Eucoccidiorida</taxon>
        <taxon>Eimeriorina</taxon>
        <taxon>Eimeriidae</taxon>
        <taxon>Cyclospora</taxon>
    </lineage>
</organism>
<dbReference type="Proteomes" id="UP000095192">
    <property type="component" value="Unassembled WGS sequence"/>
</dbReference>
<sequence length="85" mass="9705">MAIQYAELLNWVVISLEHRAAPSNVNSLDYCGDLACSPSDSAPIVDFYYPIMFRRFRGISELVVVILWSTCRQITKARQDELTHV</sequence>
<dbReference type="EMBL" id="JROU02001430">
    <property type="protein sequence ID" value="OEH76517.1"/>
    <property type="molecule type" value="Genomic_DNA"/>
</dbReference>
<protein>
    <submittedName>
        <fullName evidence="1">Uncharacterized protein</fullName>
    </submittedName>
</protein>
<gene>
    <name evidence="1" type="ORF">cyc_05102</name>
</gene>
<accession>A0A1D3CZ90</accession>
<keyword evidence="2" id="KW-1185">Reference proteome</keyword>
<evidence type="ECO:0000313" key="2">
    <source>
        <dbReference type="Proteomes" id="UP000095192"/>
    </source>
</evidence>
<proteinExistence type="predicted"/>
<dbReference type="VEuPathDB" id="ToxoDB:cyc_05102"/>
<reference evidence="1 2" key="1">
    <citation type="journal article" date="2016" name="BMC Genomics">
        <title>Comparative genomics reveals Cyclospora cayetanensis possesses coccidia-like metabolism and invasion components but unique surface antigens.</title>
        <authorList>
            <person name="Liu S."/>
            <person name="Wang L."/>
            <person name="Zheng H."/>
            <person name="Xu Z."/>
            <person name="Roellig D.M."/>
            <person name="Li N."/>
            <person name="Frace M.A."/>
            <person name="Tang K."/>
            <person name="Arrowood M.J."/>
            <person name="Moss D.M."/>
            <person name="Zhang L."/>
            <person name="Feng Y."/>
            <person name="Xiao L."/>
        </authorList>
    </citation>
    <scope>NUCLEOTIDE SEQUENCE [LARGE SCALE GENOMIC DNA]</scope>
    <source>
        <strain evidence="1 2">CHN_HEN01</strain>
    </source>
</reference>
<name>A0A1D3CZ90_9EIME</name>
<dbReference type="InParanoid" id="A0A1D3CZ90"/>
<comment type="caution">
    <text evidence="1">The sequence shown here is derived from an EMBL/GenBank/DDBJ whole genome shotgun (WGS) entry which is preliminary data.</text>
</comment>
<dbReference type="AlphaFoldDB" id="A0A1D3CZ90"/>
<evidence type="ECO:0000313" key="1">
    <source>
        <dbReference type="EMBL" id="OEH76517.1"/>
    </source>
</evidence>